<dbReference type="PANTHER" id="PTHR31203">
    <property type="entry name" value="BETA-KERATIN-RELATED PROTEIN-RELATED"/>
    <property type="match status" value="1"/>
</dbReference>
<gene>
    <name evidence="3" type="primary">LOC121107573</name>
</gene>
<comment type="similarity">
    <text evidence="1">Belongs to the avian keratin family.</text>
</comment>
<reference evidence="3" key="1">
    <citation type="submission" date="2025-08" db="UniProtKB">
        <authorList>
            <consortium name="Ensembl"/>
        </authorList>
    </citation>
    <scope>IDENTIFICATION</scope>
    <source>
        <strain evidence="3">broiler</strain>
    </source>
</reference>
<reference evidence="3" key="2">
    <citation type="submission" date="2025-09" db="UniProtKB">
        <authorList>
            <consortium name="Ensembl"/>
        </authorList>
    </citation>
    <scope>IDENTIFICATION</scope>
    <source>
        <strain evidence="3">broiler</strain>
    </source>
</reference>
<dbReference type="PANTHER" id="PTHR31203:SF1">
    <property type="entry name" value="BETA-KERATIN-RELATED PROTEIN-RELATED"/>
    <property type="match status" value="1"/>
</dbReference>
<organism evidence="3 4">
    <name type="scientific">Gallus gallus</name>
    <name type="common">Chicken</name>
    <dbReference type="NCBI Taxonomy" id="9031"/>
    <lineage>
        <taxon>Eukaryota</taxon>
        <taxon>Metazoa</taxon>
        <taxon>Chordata</taxon>
        <taxon>Craniata</taxon>
        <taxon>Vertebrata</taxon>
        <taxon>Euteleostomi</taxon>
        <taxon>Archelosauria</taxon>
        <taxon>Archosauria</taxon>
        <taxon>Dinosauria</taxon>
        <taxon>Saurischia</taxon>
        <taxon>Theropoda</taxon>
        <taxon>Coelurosauria</taxon>
        <taxon>Aves</taxon>
        <taxon>Neognathae</taxon>
        <taxon>Galloanserae</taxon>
        <taxon>Galliformes</taxon>
        <taxon>Phasianidae</taxon>
        <taxon>Phasianinae</taxon>
        <taxon>Gallus</taxon>
    </lineage>
</organism>
<evidence type="ECO:0000256" key="1">
    <source>
        <dbReference type="ARBA" id="ARBA00008702"/>
    </source>
</evidence>
<dbReference type="InterPro" id="IPR003461">
    <property type="entry name" value="Keratin"/>
</dbReference>
<dbReference type="GO" id="GO:0005882">
    <property type="term" value="C:intermediate filament"/>
    <property type="evidence" value="ECO:0007669"/>
    <property type="project" value="UniProtKB-KW"/>
</dbReference>
<dbReference type="Proteomes" id="UP000000539">
    <property type="component" value="Unassembled WGS sequence"/>
</dbReference>
<name>A0A8V0X0A4_CHICK</name>
<evidence type="ECO:0008006" key="5">
    <source>
        <dbReference type="Google" id="ProtNLM"/>
    </source>
</evidence>
<evidence type="ECO:0000313" key="3">
    <source>
        <dbReference type="Ensembl" id="ENSGALP00010000551.1"/>
    </source>
</evidence>
<dbReference type="Ensembl" id="ENSGALT00010001058.1">
    <property type="protein sequence ID" value="ENSGALP00010000551.1"/>
    <property type="gene ID" value="ENSGALG00010000502.1"/>
</dbReference>
<proteinExistence type="inferred from homology"/>
<evidence type="ECO:0000256" key="2">
    <source>
        <dbReference type="ARBA" id="ARBA00022744"/>
    </source>
</evidence>
<keyword evidence="2" id="KW-0416">Keratin</keyword>
<keyword evidence="4" id="KW-1185">Reference proteome</keyword>
<dbReference type="AlphaFoldDB" id="A0A8V0X0A4"/>
<protein>
    <recommendedName>
        <fullName evidence="5">Keratin</fullName>
    </recommendedName>
</protein>
<dbReference type="GO" id="GO:0005200">
    <property type="term" value="F:structural constituent of cytoskeleton"/>
    <property type="evidence" value="ECO:0007669"/>
    <property type="project" value="InterPro"/>
</dbReference>
<evidence type="ECO:0000313" key="4">
    <source>
        <dbReference type="Proteomes" id="UP000000539"/>
    </source>
</evidence>
<dbReference type="Pfam" id="PF02422">
    <property type="entry name" value="Keratin"/>
    <property type="match status" value="1"/>
</dbReference>
<dbReference type="GeneTree" id="ENSGT01030000234722"/>
<sequence>MFALFHDYPGLLPPPPSHLCPGLSGTGIKELSTSQSSIQLPSLHSAHLLGKCSSQRLLRALSQPPSSRFSPTLPHSGCPLQDSLLVWKMSCSSLCAPACGVATPAPLADSCNEPCVRQCPDSTVVIQPPATVVTFPGPILSSFPQNAVVGSAGVPAVGSGLGGTFGRSAGYGGYGGFGGYGGLGGYGGFYGLGGYGGYGGLGSCGYGGWRRGHRYLSGSCGPC</sequence>
<accession>A0A8V0X0A4</accession>